<dbReference type="AlphaFoldDB" id="A0A9R1CB77"/>
<dbReference type="Pfam" id="PF14135">
    <property type="entry name" value="DUF4302"/>
    <property type="match status" value="1"/>
</dbReference>
<dbReference type="RefSeq" id="WP_223928782.1">
    <property type="nucleotide sequence ID" value="NZ_BPTU01000001.1"/>
</dbReference>
<feature type="chain" id="PRO_5040378115" description="DUF4302 domain-containing protein" evidence="2">
    <location>
        <begin position="22"/>
        <end position="458"/>
    </location>
</feature>
<reference evidence="3" key="1">
    <citation type="journal article" date="2022" name="Int. J. Syst. Evol. Microbiol.">
        <title>Prevotella lacticifex sp. nov., isolated from the rumen of cows.</title>
        <authorList>
            <person name="Shinkai T."/>
            <person name="Ikeyama N."/>
            <person name="Kumagai M."/>
            <person name="Ohmori H."/>
            <person name="Sakamoto M."/>
            <person name="Ohkuma M."/>
            <person name="Mitsumori M."/>
        </authorList>
    </citation>
    <scope>NUCLEOTIDE SEQUENCE</scope>
    <source>
        <strain evidence="3">R5076</strain>
    </source>
</reference>
<keyword evidence="4" id="KW-1185">Reference proteome</keyword>
<sequence length="458" mass="51164">MKKIFSIFAVALAAFAFASCAGDEDDLFSQSAAERLNEASDLYSSRLTAQPNGWAMQLYPTTKDEAPYGNGYLVLMRFHKNHQVDVSMNNVLTNNVYLSDSSSWDVITDDGPVLSFDTHNEALHKFSDPDDVPQTGTSDNPNDETGTGIGGDFEFIIVDAPEDASYMMLKGKKRGTYNLLTPVEEGVDYESYLTDVKGFMSKMFPANYPTYNLLHAADSLYRFDGADDGLPSIYLDGADAITTGKFNPFLITKRGQDYYLRFRDKATYNGLSVQEFRYSRDSDEFVSVDNKDVYISGNDAISFFNSYLGTSAHRWAVTVSANEDLSTLMSDSYLTIFNQISNEFKAVNKNYYIRSLSLRNDNGAIKLSIDYSGRVPARYVDYNLTKTENSDGSVKFEYTGCDDAAQKILNRVPSIQQMIDLLCSSDYSIKGGDTNFNLTNIRLTSKADANNWIIFGMK</sequence>
<dbReference type="EMBL" id="BPUB01000002">
    <property type="protein sequence ID" value="GJG59342.1"/>
    <property type="molecule type" value="Genomic_DNA"/>
</dbReference>
<accession>A0A9R1CB77</accession>
<feature type="region of interest" description="Disordered" evidence="1">
    <location>
        <begin position="124"/>
        <end position="147"/>
    </location>
</feature>
<proteinExistence type="predicted"/>
<feature type="signal peptide" evidence="2">
    <location>
        <begin position="1"/>
        <end position="21"/>
    </location>
</feature>
<name>A0A9R1CB77_9BACT</name>
<gene>
    <name evidence="3" type="ORF">PRLR5076_21930</name>
</gene>
<dbReference type="PROSITE" id="PS51257">
    <property type="entry name" value="PROKAR_LIPOPROTEIN"/>
    <property type="match status" value="1"/>
</dbReference>
<dbReference type="GeneID" id="72466617"/>
<keyword evidence="2" id="KW-0732">Signal</keyword>
<evidence type="ECO:0000313" key="3">
    <source>
        <dbReference type="EMBL" id="GJG59342.1"/>
    </source>
</evidence>
<evidence type="ECO:0000313" key="4">
    <source>
        <dbReference type="Proteomes" id="UP000825483"/>
    </source>
</evidence>
<evidence type="ECO:0000256" key="1">
    <source>
        <dbReference type="SAM" id="MobiDB-lite"/>
    </source>
</evidence>
<feature type="compositionally biased region" description="Polar residues" evidence="1">
    <location>
        <begin position="134"/>
        <end position="145"/>
    </location>
</feature>
<evidence type="ECO:0008006" key="5">
    <source>
        <dbReference type="Google" id="ProtNLM"/>
    </source>
</evidence>
<organism evidence="3 4">
    <name type="scientific">Prevotella lacticifex</name>
    <dbReference type="NCBI Taxonomy" id="2854755"/>
    <lineage>
        <taxon>Bacteria</taxon>
        <taxon>Pseudomonadati</taxon>
        <taxon>Bacteroidota</taxon>
        <taxon>Bacteroidia</taxon>
        <taxon>Bacteroidales</taxon>
        <taxon>Prevotellaceae</taxon>
        <taxon>Prevotella</taxon>
    </lineage>
</organism>
<comment type="caution">
    <text evidence="3">The sequence shown here is derived from an EMBL/GenBank/DDBJ whole genome shotgun (WGS) entry which is preliminary data.</text>
</comment>
<evidence type="ECO:0000256" key="2">
    <source>
        <dbReference type="SAM" id="SignalP"/>
    </source>
</evidence>
<dbReference type="InterPro" id="IPR025396">
    <property type="entry name" value="DUF4302"/>
</dbReference>
<dbReference type="Proteomes" id="UP000825483">
    <property type="component" value="Unassembled WGS sequence"/>
</dbReference>
<protein>
    <recommendedName>
        <fullName evidence="5">DUF4302 domain-containing protein</fullName>
    </recommendedName>
</protein>